<evidence type="ECO:0000259" key="6">
    <source>
        <dbReference type="Pfam" id="PF01826"/>
    </source>
</evidence>
<evidence type="ECO:0000259" key="7">
    <source>
        <dbReference type="Pfam" id="PF15353"/>
    </source>
</evidence>
<dbReference type="Pfam" id="PF01826">
    <property type="entry name" value="TIL"/>
    <property type="match status" value="1"/>
</dbReference>
<dbReference type="OrthoDB" id="10012848at2759"/>
<dbReference type="InterPro" id="IPR002919">
    <property type="entry name" value="TIL_dom"/>
</dbReference>
<gene>
    <name evidence="9" type="ORF">WH47_00786</name>
</gene>
<feature type="region of interest" description="Disordered" evidence="5">
    <location>
        <begin position="286"/>
        <end position="338"/>
    </location>
</feature>
<reference evidence="9 10" key="1">
    <citation type="submission" date="2015-07" db="EMBL/GenBank/DDBJ databases">
        <title>The genome of Habropoda laboriosa.</title>
        <authorList>
            <person name="Pan H."/>
            <person name="Kapheim K."/>
        </authorList>
    </citation>
    <scope>NUCLEOTIDE SEQUENCE [LARGE SCALE GENOMIC DNA]</scope>
    <source>
        <strain evidence="9">0110345459</strain>
    </source>
</reference>
<dbReference type="Pfam" id="PF16002">
    <property type="entry name" value="Headcase"/>
    <property type="match status" value="1"/>
</dbReference>
<feature type="domain" description="TIL" evidence="6">
    <location>
        <begin position="22"/>
        <end position="72"/>
    </location>
</feature>
<dbReference type="InterPro" id="IPR031947">
    <property type="entry name" value="Headcase_mid"/>
</dbReference>
<dbReference type="Pfam" id="PF15353">
    <property type="entry name" value="HECA_N"/>
    <property type="match status" value="1"/>
</dbReference>
<dbReference type="PANTHER" id="PTHR13425:SF3">
    <property type="entry name" value="HEADCASE PROTEIN HOMOLOG"/>
    <property type="match status" value="1"/>
</dbReference>
<feature type="domain" description="Headcase middle" evidence="8">
    <location>
        <begin position="399"/>
        <end position="432"/>
    </location>
</feature>
<dbReference type="Gene3D" id="2.10.25.10">
    <property type="entry name" value="Laminin"/>
    <property type="match status" value="1"/>
</dbReference>
<dbReference type="InterPro" id="IPR036084">
    <property type="entry name" value="Ser_inhib-like_sf"/>
</dbReference>
<keyword evidence="3" id="KW-0964">Secreted</keyword>
<dbReference type="GO" id="GO:0005576">
    <property type="term" value="C:extracellular region"/>
    <property type="evidence" value="ECO:0007669"/>
    <property type="project" value="UniProtKB-SubCell"/>
</dbReference>
<keyword evidence="10" id="KW-1185">Reference proteome</keyword>
<dbReference type="GO" id="GO:0004867">
    <property type="term" value="F:serine-type endopeptidase inhibitor activity"/>
    <property type="evidence" value="ECO:0007669"/>
    <property type="project" value="UniProtKB-KW"/>
</dbReference>
<evidence type="ECO:0000256" key="1">
    <source>
        <dbReference type="ARBA" id="ARBA00004613"/>
    </source>
</evidence>
<dbReference type="AlphaFoldDB" id="A0A0L7QYR0"/>
<dbReference type="EMBL" id="KQ414688">
    <property type="protein sequence ID" value="KOC63718.1"/>
    <property type="molecule type" value="Genomic_DNA"/>
</dbReference>
<dbReference type="InterPro" id="IPR026066">
    <property type="entry name" value="Headcase"/>
</dbReference>
<dbReference type="SUPFAM" id="SSF57567">
    <property type="entry name" value="Serine protease inhibitors"/>
    <property type="match status" value="1"/>
</dbReference>
<feature type="compositionally biased region" description="Low complexity" evidence="5">
    <location>
        <begin position="354"/>
        <end position="376"/>
    </location>
</feature>
<keyword evidence="4" id="KW-0646">Protease inhibitor</keyword>
<feature type="region of interest" description="Disordered" evidence="5">
    <location>
        <begin position="351"/>
        <end position="381"/>
    </location>
</feature>
<organism evidence="9 10">
    <name type="scientific">Habropoda laboriosa</name>
    <dbReference type="NCBI Taxonomy" id="597456"/>
    <lineage>
        <taxon>Eukaryota</taxon>
        <taxon>Metazoa</taxon>
        <taxon>Ecdysozoa</taxon>
        <taxon>Arthropoda</taxon>
        <taxon>Hexapoda</taxon>
        <taxon>Insecta</taxon>
        <taxon>Pterygota</taxon>
        <taxon>Neoptera</taxon>
        <taxon>Endopterygota</taxon>
        <taxon>Hymenoptera</taxon>
        <taxon>Apocrita</taxon>
        <taxon>Aculeata</taxon>
        <taxon>Apoidea</taxon>
        <taxon>Anthophila</taxon>
        <taxon>Apidae</taxon>
        <taxon>Habropoda</taxon>
    </lineage>
</organism>
<dbReference type="PANTHER" id="PTHR13425">
    <property type="entry name" value="HEADCASE PROTEIN"/>
    <property type="match status" value="1"/>
</dbReference>
<dbReference type="Proteomes" id="UP000053825">
    <property type="component" value="Unassembled WGS sequence"/>
</dbReference>
<name>A0A0L7QYR0_9HYME</name>
<sequence length="473" mass="52841">MYRIISRIISAAYPNIPEDTQCGPNEEFKSCGSPCVDTCQKKASPVCVLRCQVGCQCKPGFVRNNDHQNVLVQQNLRYRPGSYPRRVPQFHKSTYHVQKKTYDSSRDVRVLRRYQTGRSLQEEEERRRFSIEEEEEEVMAPRRHANGHAGVLMENGGGGGGAGGAGGGGFNDTMENNNLLTQNQTTRCCTPTGECLRGDTLIRLNVLHDTVKVTCNNDNCPLGQFMHRECFDAWEQTVLTYLKSCGRARSWSERQRHQNLWTKKGYDLAFKACGCRCGRGHLKKDLDWMPPGSGNASGTRQDENEAKKKKRRNRQNTRPMLAVSAGPPSHGNHVTANGRGTTEAQLIEAGRGRAGSLSSSTGSSSPPATSEPSVSPLHQPQAIMKKKSKVDFFSDRARQSCGANGIFSRRLDFSAFNSLPRTKLNSYHIKVSTHIILHNLFRRICVNFFLKNLLIQEISGVRRNSHGLSSRVL</sequence>
<evidence type="ECO:0000256" key="4">
    <source>
        <dbReference type="ARBA" id="ARBA00022900"/>
    </source>
</evidence>
<keyword evidence="4" id="KW-0722">Serine protease inhibitor</keyword>
<evidence type="ECO:0000256" key="5">
    <source>
        <dbReference type="SAM" id="MobiDB-lite"/>
    </source>
</evidence>
<evidence type="ECO:0000256" key="3">
    <source>
        <dbReference type="ARBA" id="ARBA00022525"/>
    </source>
</evidence>
<evidence type="ECO:0000313" key="10">
    <source>
        <dbReference type="Proteomes" id="UP000053825"/>
    </source>
</evidence>
<proteinExistence type="inferred from homology"/>
<comment type="similarity">
    <text evidence="2">Belongs to the serine protease inhibitor-like (TIL domain-containing) family.</text>
</comment>
<evidence type="ECO:0000256" key="2">
    <source>
        <dbReference type="ARBA" id="ARBA00007611"/>
    </source>
</evidence>
<feature type="domain" description="Headcase N-terminal" evidence="7">
    <location>
        <begin position="187"/>
        <end position="288"/>
    </location>
</feature>
<dbReference type="InterPro" id="IPR054537">
    <property type="entry name" value="HECA_N"/>
</dbReference>
<comment type="subcellular location">
    <subcellularLocation>
        <location evidence="1">Secreted</location>
    </subcellularLocation>
</comment>
<protein>
    <submittedName>
        <fullName evidence="9">Headcase protein</fullName>
    </submittedName>
</protein>
<dbReference type="STRING" id="597456.A0A0L7QYR0"/>
<evidence type="ECO:0000259" key="8">
    <source>
        <dbReference type="Pfam" id="PF16002"/>
    </source>
</evidence>
<accession>A0A0L7QYR0</accession>
<dbReference type="CDD" id="cd19941">
    <property type="entry name" value="TIL"/>
    <property type="match status" value="1"/>
</dbReference>
<evidence type="ECO:0000313" key="9">
    <source>
        <dbReference type="EMBL" id="KOC63718.1"/>
    </source>
</evidence>